<dbReference type="AlphaFoldDB" id="A0A1B8ZDH0"/>
<gene>
    <name evidence="2" type="ORF">BBI01_15655</name>
</gene>
<keyword evidence="1" id="KW-0732">Signal</keyword>
<sequence length="275" mass="30268">MIRKIYFTAFLLIAKIASAQVIVGDNNNPSTNSMFTVVNKEDNPSKSKGMMISTVNNETELPLYNINQPDHFNDDPTMQGMIFYQKDIKRVVVYDGEKWKPTFYESGGRTTRASMNPATPEDDFPSVTCVLIGCGEKDVPFGFHNSSLDSDKLGIIDPQGAVNNNFNNFTFKESGFYRVLISLKVKSSGIHVSPPVISFRALKNGNVLARNDVSLNEAILITAGANRVGTMEFLAMFDKGDQLKVQVSGGVSILTVADNYKIVPTDGTFISIEKL</sequence>
<dbReference type="Proteomes" id="UP000092651">
    <property type="component" value="Unassembled WGS sequence"/>
</dbReference>
<comment type="caution">
    <text evidence="2">The sequence shown here is derived from an EMBL/GenBank/DDBJ whole genome shotgun (WGS) entry which is preliminary data.</text>
</comment>
<protein>
    <recommendedName>
        <fullName evidence="4">C1q domain-containing protein</fullName>
    </recommendedName>
</protein>
<dbReference type="EMBL" id="MAYH01000045">
    <property type="protein sequence ID" value="OCA69567.1"/>
    <property type="molecule type" value="Genomic_DNA"/>
</dbReference>
<dbReference type="RefSeq" id="WP_065395750.1">
    <property type="nucleotide sequence ID" value="NZ_JBOFOB010000610.1"/>
</dbReference>
<accession>A0A1B8ZDH0</accession>
<evidence type="ECO:0000313" key="2">
    <source>
        <dbReference type="EMBL" id="OCA69567.1"/>
    </source>
</evidence>
<feature type="signal peptide" evidence="1">
    <location>
        <begin position="1"/>
        <end position="19"/>
    </location>
</feature>
<evidence type="ECO:0000313" key="3">
    <source>
        <dbReference type="Proteomes" id="UP000092651"/>
    </source>
</evidence>
<keyword evidence="3" id="KW-1185">Reference proteome</keyword>
<evidence type="ECO:0000256" key="1">
    <source>
        <dbReference type="SAM" id="SignalP"/>
    </source>
</evidence>
<proteinExistence type="predicted"/>
<organism evidence="2 3">
    <name type="scientific">Chryseobacterium artocarpi</name>
    <dbReference type="NCBI Taxonomy" id="1414727"/>
    <lineage>
        <taxon>Bacteria</taxon>
        <taxon>Pseudomonadati</taxon>
        <taxon>Bacteroidota</taxon>
        <taxon>Flavobacteriia</taxon>
        <taxon>Flavobacteriales</taxon>
        <taxon>Weeksellaceae</taxon>
        <taxon>Chryseobacterium group</taxon>
        <taxon>Chryseobacterium</taxon>
    </lineage>
</organism>
<dbReference type="OrthoDB" id="1233276at2"/>
<reference evidence="2 3" key="1">
    <citation type="submission" date="2016-07" db="EMBL/GenBank/DDBJ databases">
        <authorList>
            <person name="Jeong J.-J."/>
            <person name="Kim D.W."/>
            <person name="Sang M.K."/>
            <person name="Choi I.-G."/>
            <person name="Kim K.D."/>
        </authorList>
    </citation>
    <scope>NUCLEOTIDE SEQUENCE [LARGE SCALE GENOMIC DNA]</scope>
    <source>
        <strain evidence="2 3">UTM-3</strain>
    </source>
</reference>
<evidence type="ECO:0008006" key="4">
    <source>
        <dbReference type="Google" id="ProtNLM"/>
    </source>
</evidence>
<name>A0A1B8ZDH0_9FLAO</name>
<feature type="chain" id="PRO_5008620421" description="C1q domain-containing protein" evidence="1">
    <location>
        <begin position="20"/>
        <end position="275"/>
    </location>
</feature>